<dbReference type="Proteomes" id="UP000254156">
    <property type="component" value="Unassembled WGS sequence"/>
</dbReference>
<organism evidence="1 2">
    <name type="scientific">Porphyromonas macacae</name>
    <dbReference type="NCBI Taxonomy" id="28115"/>
    <lineage>
        <taxon>Bacteria</taxon>
        <taxon>Pseudomonadati</taxon>
        <taxon>Bacteroidota</taxon>
        <taxon>Bacteroidia</taxon>
        <taxon>Bacteroidales</taxon>
        <taxon>Porphyromonadaceae</taxon>
        <taxon>Porphyromonas</taxon>
    </lineage>
</organism>
<name>A0A379E7D3_9PORP</name>
<evidence type="ECO:0000313" key="1">
    <source>
        <dbReference type="EMBL" id="SUB88576.1"/>
    </source>
</evidence>
<sequence>MSRFILMIILCLNMFMGSAQIKLQLVALYDYSRLSDASKMEYWTPEQQLLEVSRDSAQYFSLKSWKHRELMSSEEGKAKNRRDRQLAWQKAREPNSSFKFVDGFSNMGEYVVVQRQLTDLNQLFVLQCQAMKMEHLLEM</sequence>
<evidence type="ECO:0000313" key="2">
    <source>
        <dbReference type="Proteomes" id="UP000254156"/>
    </source>
</evidence>
<protein>
    <submittedName>
        <fullName evidence="1">GLPGLI family protein</fullName>
    </submittedName>
</protein>
<gene>
    <name evidence="1" type="ORF">NCTC11632_00647</name>
</gene>
<proteinExistence type="predicted"/>
<accession>A0A379E7D3</accession>
<reference evidence="1 2" key="1">
    <citation type="submission" date="2018-06" db="EMBL/GenBank/DDBJ databases">
        <authorList>
            <consortium name="Pathogen Informatics"/>
            <person name="Doyle S."/>
        </authorList>
    </citation>
    <scope>NUCLEOTIDE SEQUENCE [LARGE SCALE GENOMIC DNA]</scope>
    <source>
        <strain evidence="1 2">NCTC11632</strain>
    </source>
</reference>
<dbReference type="EMBL" id="UGTF01000002">
    <property type="protein sequence ID" value="SUB88576.1"/>
    <property type="molecule type" value="Genomic_DNA"/>
</dbReference>
<dbReference type="AlphaFoldDB" id="A0A379E7D3"/>
<dbReference type="RefSeq" id="WP_025004032.1">
    <property type="nucleotide sequence ID" value="NZ_UGTF01000002.1"/>
</dbReference>